<accession>A0A2U1MKD7</accession>
<comment type="caution">
    <text evidence="2">The sequence shown here is derived from an EMBL/GenBank/DDBJ whole genome shotgun (WGS) entry which is preliminary data.</text>
</comment>
<feature type="transmembrane region" description="Helical" evidence="1">
    <location>
        <begin position="60"/>
        <end position="81"/>
    </location>
</feature>
<protein>
    <submittedName>
        <fullName evidence="2">Uncharacterized protein</fullName>
    </submittedName>
</protein>
<keyword evidence="3" id="KW-1185">Reference proteome</keyword>
<evidence type="ECO:0000256" key="1">
    <source>
        <dbReference type="SAM" id="Phobius"/>
    </source>
</evidence>
<dbReference type="EMBL" id="PKPP01005044">
    <property type="protein sequence ID" value="PWA61686.1"/>
    <property type="molecule type" value="Genomic_DNA"/>
</dbReference>
<feature type="transmembrane region" description="Helical" evidence="1">
    <location>
        <begin position="27"/>
        <end position="48"/>
    </location>
</feature>
<name>A0A2U1MKD7_ARTAN</name>
<gene>
    <name evidence="2" type="ORF">CTI12_AA247790</name>
</gene>
<evidence type="ECO:0000313" key="3">
    <source>
        <dbReference type="Proteomes" id="UP000245207"/>
    </source>
</evidence>
<evidence type="ECO:0000313" key="2">
    <source>
        <dbReference type="EMBL" id="PWA61686.1"/>
    </source>
</evidence>
<keyword evidence="1" id="KW-0472">Membrane</keyword>
<keyword evidence="1" id="KW-0812">Transmembrane</keyword>
<reference evidence="2 3" key="1">
    <citation type="journal article" date="2018" name="Mol. Plant">
        <title>The genome of Artemisia annua provides insight into the evolution of Asteraceae family and artemisinin biosynthesis.</title>
        <authorList>
            <person name="Shen Q."/>
            <person name="Zhang L."/>
            <person name="Liao Z."/>
            <person name="Wang S."/>
            <person name="Yan T."/>
            <person name="Shi P."/>
            <person name="Liu M."/>
            <person name="Fu X."/>
            <person name="Pan Q."/>
            <person name="Wang Y."/>
            <person name="Lv Z."/>
            <person name="Lu X."/>
            <person name="Zhang F."/>
            <person name="Jiang W."/>
            <person name="Ma Y."/>
            <person name="Chen M."/>
            <person name="Hao X."/>
            <person name="Li L."/>
            <person name="Tang Y."/>
            <person name="Lv G."/>
            <person name="Zhou Y."/>
            <person name="Sun X."/>
            <person name="Brodelius P.E."/>
            <person name="Rose J.K.C."/>
            <person name="Tang K."/>
        </authorList>
    </citation>
    <scope>NUCLEOTIDE SEQUENCE [LARGE SCALE GENOMIC DNA]</scope>
    <source>
        <strain evidence="3">cv. Huhao1</strain>
        <tissue evidence="2">Leaf</tissue>
    </source>
</reference>
<organism evidence="2 3">
    <name type="scientific">Artemisia annua</name>
    <name type="common">Sweet wormwood</name>
    <dbReference type="NCBI Taxonomy" id="35608"/>
    <lineage>
        <taxon>Eukaryota</taxon>
        <taxon>Viridiplantae</taxon>
        <taxon>Streptophyta</taxon>
        <taxon>Embryophyta</taxon>
        <taxon>Tracheophyta</taxon>
        <taxon>Spermatophyta</taxon>
        <taxon>Magnoliopsida</taxon>
        <taxon>eudicotyledons</taxon>
        <taxon>Gunneridae</taxon>
        <taxon>Pentapetalae</taxon>
        <taxon>asterids</taxon>
        <taxon>campanulids</taxon>
        <taxon>Asterales</taxon>
        <taxon>Asteraceae</taxon>
        <taxon>Asteroideae</taxon>
        <taxon>Anthemideae</taxon>
        <taxon>Artemisiinae</taxon>
        <taxon>Artemisia</taxon>
    </lineage>
</organism>
<proteinExistence type="predicted"/>
<dbReference type="Proteomes" id="UP000245207">
    <property type="component" value="Unassembled WGS sequence"/>
</dbReference>
<dbReference type="AlphaFoldDB" id="A0A2U1MKD7"/>
<sequence length="98" mass="10828">MNSYRKRRPGITAFSYAPLSRSFGVEFGIGGVLPPLLTSPSWTLFLGISASLKTNGGSNYFRLFALLLFGIFGIGGTKFAMRHQKMRELLSVMKTFSL</sequence>
<keyword evidence="1" id="KW-1133">Transmembrane helix</keyword>